<dbReference type="Pfam" id="PF01541">
    <property type="entry name" value="GIY-YIG"/>
    <property type="match status" value="1"/>
</dbReference>
<keyword evidence="10" id="KW-1185">Reference proteome</keyword>
<evidence type="ECO:0000313" key="10">
    <source>
        <dbReference type="Proteomes" id="UP000198406"/>
    </source>
</evidence>
<evidence type="ECO:0000313" key="9">
    <source>
        <dbReference type="EMBL" id="GAX29028.1"/>
    </source>
</evidence>
<dbReference type="InterPro" id="IPR036875">
    <property type="entry name" value="Znf_CCHC_sf"/>
</dbReference>
<dbReference type="PANTHER" id="PTHR44489:SF11">
    <property type="entry name" value="WD REPEAT DOMAIN 86"/>
    <property type="match status" value="1"/>
</dbReference>
<dbReference type="Gene3D" id="6.10.250.3220">
    <property type="match status" value="1"/>
</dbReference>
<dbReference type="InterPro" id="IPR000305">
    <property type="entry name" value="GIY-YIG_endonuc"/>
</dbReference>
<dbReference type="Pfam" id="PF23754">
    <property type="entry name" value="Beta-prop_IP5PC_F"/>
    <property type="match status" value="1"/>
</dbReference>
<dbReference type="PROSITE" id="PS50158">
    <property type="entry name" value="ZF_CCHC"/>
    <property type="match status" value="1"/>
</dbReference>
<dbReference type="Pfam" id="PF00642">
    <property type="entry name" value="zf-CCCH"/>
    <property type="match status" value="1"/>
</dbReference>
<dbReference type="InterPro" id="IPR036855">
    <property type="entry name" value="Znf_CCCH_sf"/>
</dbReference>
<evidence type="ECO:0000259" key="8">
    <source>
        <dbReference type="PROSITE" id="PS50164"/>
    </source>
</evidence>
<dbReference type="SMART" id="SM00343">
    <property type="entry name" value="ZnF_C2HC"/>
    <property type="match status" value="2"/>
</dbReference>
<dbReference type="Gene3D" id="3.40.1440.10">
    <property type="entry name" value="GIY-YIG endonuclease"/>
    <property type="match status" value="1"/>
</dbReference>
<dbReference type="InterPro" id="IPR056454">
    <property type="entry name" value="Beta-prop_IP5PC_F"/>
</dbReference>
<keyword evidence="3 5" id="KW-0862">Zinc</keyword>
<protein>
    <submittedName>
        <fullName evidence="9">Uncharacterized protein</fullName>
    </submittedName>
</protein>
<dbReference type="Gene3D" id="2.130.10.10">
    <property type="entry name" value="YVTN repeat-like/Quinoprotein amine dehydrogenase"/>
    <property type="match status" value="2"/>
</dbReference>
<dbReference type="GO" id="GO:0008270">
    <property type="term" value="F:zinc ion binding"/>
    <property type="evidence" value="ECO:0007669"/>
    <property type="project" value="UniProtKB-KW"/>
</dbReference>
<dbReference type="SUPFAM" id="SSF82771">
    <property type="entry name" value="GIY-YIG endonuclease"/>
    <property type="match status" value="1"/>
</dbReference>
<evidence type="ECO:0000256" key="2">
    <source>
        <dbReference type="ARBA" id="ARBA00022771"/>
    </source>
</evidence>
<dbReference type="InterPro" id="IPR044715">
    <property type="entry name" value="WDR86-like"/>
</dbReference>
<dbReference type="Proteomes" id="UP000198406">
    <property type="component" value="Unassembled WGS sequence"/>
</dbReference>
<dbReference type="PROSITE" id="PS50294">
    <property type="entry name" value="WD_REPEATS_REGION"/>
    <property type="match status" value="1"/>
</dbReference>
<evidence type="ECO:0000259" key="6">
    <source>
        <dbReference type="PROSITE" id="PS50103"/>
    </source>
</evidence>
<dbReference type="OrthoDB" id="48474at2759"/>
<dbReference type="SUPFAM" id="SSF57756">
    <property type="entry name" value="Retrovirus zinc finger-like domains"/>
    <property type="match status" value="1"/>
</dbReference>
<evidence type="ECO:0000256" key="1">
    <source>
        <dbReference type="ARBA" id="ARBA00022723"/>
    </source>
</evidence>
<keyword evidence="4" id="KW-0853">WD repeat</keyword>
<dbReference type="SMART" id="SM00356">
    <property type="entry name" value="ZnF_C3H1"/>
    <property type="match status" value="1"/>
</dbReference>
<dbReference type="SUPFAM" id="SSF50978">
    <property type="entry name" value="WD40 repeat-like"/>
    <property type="match status" value="1"/>
</dbReference>
<dbReference type="SMART" id="SM00320">
    <property type="entry name" value="WD40"/>
    <property type="match status" value="6"/>
</dbReference>
<dbReference type="PANTHER" id="PTHR44489">
    <property type="match status" value="1"/>
</dbReference>
<dbReference type="InterPro" id="IPR001680">
    <property type="entry name" value="WD40_rpt"/>
</dbReference>
<dbReference type="InterPro" id="IPR001878">
    <property type="entry name" value="Znf_CCHC"/>
</dbReference>
<comment type="caution">
    <text evidence="9">The sequence shown here is derived from an EMBL/GenBank/DDBJ whole genome shotgun (WGS) entry which is preliminary data.</text>
</comment>
<dbReference type="PROSITE" id="PS50164">
    <property type="entry name" value="GIY_YIG"/>
    <property type="match status" value="1"/>
</dbReference>
<evidence type="ECO:0000256" key="3">
    <source>
        <dbReference type="ARBA" id="ARBA00022833"/>
    </source>
</evidence>
<dbReference type="PROSITE" id="PS50082">
    <property type="entry name" value="WD_REPEATS_2"/>
    <property type="match status" value="2"/>
</dbReference>
<dbReference type="SUPFAM" id="SSF90229">
    <property type="entry name" value="CCCH zinc finger"/>
    <property type="match status" value="1"/>
</dbReference>
<dbReference type="InterPro" id="IPR035901">
    <property type="entry name" value="GIY-YIG_endonuc_sf"/>
</dbReference>
<dbReference type="GO" id="GO:0003676">
    <property type="term" value="F:nucleic acid binding"/>
    <property type="evidence" value="ECO:0007669"/>
    <property type="project" value="InterPro"/>
</dbReference>
<keyword evidence="1 5" id="KW-0479">Metal-binding</keyword>
<reference evidence="9 10" key="1">
    <citation type="journal article" date="2015" name="Plant Cell">
        <title>Oil accumulation by the oleaginous diatom Fistulifera solaris as revealed by the genome and transcriptome.</title>
        <authorList>
            <person name="Tanaka T."/>
            <person name="Maeda Y."/>
            <person name="Veluchamy A."/>
            <person name="Tanaka M."/>
            <person name="Abida H."/>
            <person name="Marechal E."/>
            <person name="Bowler C."/>
            <person name="Muto M."/>
            <person name="Sunaga Y."/>
            <person name="Tanaka M."/>
            <person name="Yoshino T."/>
            <person name="Taniguchi T."/>
            <person name="Fukuda Y."/>
            <person name="Nemoto M."/>
            <person name="Matsumoto M."/>
            <person name="Wong P.S."/>
            <person name="Aburatani S."/>
            <person name="Fujibuchi W."/>
        </authorList>
    </citation>
    <scope>NUCLEOTIDE SEQUENCE [LARGE SCALE GENOMIC DNA]</scope>
    <source>
        <strain evidence="9 10">JPCC DA0580</strain>
    </source>
</reference>
<feature type="zinc finger region" description="C3H1-type" evidence="5">
    <location>
        <begin position="313"/>
        <end position="341"/>
    </location>
</feature>
<dbReference type="InterPro" id="IPR000571">
    <property type="entry name" value="Znf_CCCH"/>
</dbReference>
<name>A0A1Z5KSX3_FISSO</name>
<dbReference type="InterPro" id="IPR015943">
    <property type="entry name" value="WD40/YVTN_repeat-like_dom_sf"/>
</dbReference>
<proteinExistence type="predicted"/>
<feature type="domain" description="GIY-YIG" evidence="8">
    <location>
        <begin position="5"/>
        <end position="89"/>
    </location>
</feature>
<feature type="domain" description="C3H1-type" evidence="6">
    <location>
        <begin position="313"/>
        <end position="341"/>
    </location>
</feature>
<evidence type="ECO:0000256" key="5">
    <source>
        <dbReference type="PROSITE-ProRule" id="PRU00723"/>
    </source>
</evidence>
<feature type="repeat" description="WD" evidence="4">
    <location>
        <begin position="500"/>
        <end position="534"/>
    </location>
</feature>
<sequence length="671" mass="73387">MAPDNNPFIYVLLLQQGNYYVGSSKNVERRFRDHQNGQGSAWTRLYPPLSIEYSYAAGRHPGLEEDMQVKLLMLEHGIDRVRGGSYSNIQLTAQQREELQRALRHARGACLRCGRTGHYAHQCNAARESDSLSRRNTRRQESVAANRDNHAYSISYEHWTGITGVVGFNGGRTSSDRSSVFVALKWALPRWLAGGEEGDPSTAISAVNRATDHLNVNLSCRRCGRDNHTTDRCHAASAIDGSSLQPEQISPTASSRACPTGEEPIARYVPRASDVHSYDGECQEIQIIDAEPSLTNVAQTTRRYVESVIRNQNLSVQSCRDFLNQGQCPRGPSCTFSHAVQLLGSVKVTKKAPVSSIAVWPGQERKLFTGTADGCWRLWKTNSNGNFQQIFEGNMSGEILCLAVNKQCFACGFQRQLSSSISKGMIHIWNLESTGDPPLELHMIPRKSPFAHESCVSCMFVDTTMEIASGSDDGKIHMWAFDSSVRSYRLGQQIQAGAKVTALVLMMQQDLLWSGCDDGSIQVWKVRSGQCQYRIPAGITGHSSAITSLQLIRAPKGLFIGSASLDGTIKAWDCLTGVGVIAKNISTPIHCMTIGESSEGYPLVLLGMSDGSIQCRNLLSTSNLSALDLVFTVPTQGAAVHAIASGSRGSFFSGDANGIVHAWQIKELHLS</sequence>
<dbReference type="Pfam" id="PF00400">
    <property type="entry name" value="WD40"/>
    <property type="match status" value="2"/>
</dbReference>
<dbReference type="EMBL" id="BDSP01000285">
    <property type="protein sequence ID" value="GAX29028.1"/>
    <property type="molecule type" value="Genomic_DNA"/>
</dbReference>
<feature type="repeat" description="WD" evidence="4">
    <location>
        <begin position="539"/>
        <end position="573"/>
    </location>
</feature>
<dbReference type="AlphaFoldDB" id="A0A1Z5KSX3"/>
<evidence type="ECO:0000259" key="7">
    <source>
        <dbReference type="PROSITE" id="PS50158"/>
    </source>
</evidence>
<keyword evidence="2 5" id="KW-0863">Zinc-finger</keyword>
<dbReference type="PROSITE" id="PS50103">
    <property type="entry name" value="ZF_C3H1"/>
    <property type="match status" value="1"/>
</dbReference>
<gene>
    <name evidence="9" type="ORF">FisN_7Hu380</name>
</gene>
<dbReference type="InParanoid" id="A0A1Z5KSX3"/>
<evidence type="ECO:0000256" key="4">
    <source>
        <dbReference type="PROSITE-ProRule" id="PRU00221"/>
    </source>
</evidence>
<accession>A0A1Z5KSX3</accession>
<dbReference type="InterPro" id="IPR036322">
    <property type="entry name" value="WD40_repeat_dom_sf"/>
</dbReference>
<organism evidence="9 10">
    <name type="scientific">Fistulifera solaris</name>
    <name type="common">Oleaginous diatom</name>
    <dbReference type="NCBI Taxonomy" id="1519565"/>
    <lineage>
        <taxon>Eukaryota</taxon>
        <taxon>Sar</taxon>
        <taxon>Stramenopiles</taxon>
        <taxon>Ochrophyta</taxon>
        <taxon>Bacillariophyta</taxon>
        <taxon>Bacillariophyceae</taxon>
        <taxon>Bacillariophycidae</taxon>
        <taxon>Naviculales</taxon>
        <taxon>Naviculaceae</taxon>
        <taxon>Fistulifera</taxon>
    </lineage>
</organism>
<feature type="domain" description="CCHC-type" evidence="7">
    <location>
        <begin position="110"/>
        <end position="123"/>
    </location>
</feature>